<dbReference type="EMBL" id="JBAWSX010000010">
    <property type="protein sequence ID" value="MEI4802957.1"/>
    <property type="molecule type" value="Genomic_DNA"/>
</dbReference>
<organism evidence="1 2">
    <name type="scientific">Bacillus bruguierae</name>
    <dbReference type="NCBI Taxonomy" id="3127667"/>
    <lineage>
        <taxon>Bacteria</taxon>
        <taxon>Bacillati</taxon>
        <taxon>Bacillota</taxon>
        <taxon>Bacilli</taxon>
        <taxon>Bacillales</taxon>
        <taxon>Bacillaceae</taxon>
        <taxon>Bacillus</taxon>
    </lineage>
</organism>
<accession>A0ABU8FJU3</accession>
<evidence type="ECO:0000313" key="1">
    <source>
        <dbReference type="EMBL" id="MEI4802957.1"/>
    </source>
</evidence>
<sequence>MKKLAKFFGITFGLTLLLTGIIGYTPSNTLQAEHGKTFLEQSNDPQDVLREHGKTF</sequence>
<protein>
    <recommendedName>
        <fullName evidence="3">Phr family secreted Rap phosphatase inhibitor</fullName>
    </recommendedName>
</protein>
<gene>
    <name evidence="1" type="ORF">WAZ07_16895</name>
</gene>
<proteinExistence type="predicted"/>
<evidence type="ECO:0000313" key="2">
    <source>
        <dbReference type="Proteomes" id="UP001372526"/>
    </source>
</evidence>
<comment type="caution">
    <text evidence="1">The sequence shown here is derived from an EMBL/GenBank/DDBJ whole genome shotgun (WGS) entry which is preliminary data.</text>
</comment>
<dbReference type="Proteomes" id="UP001372526">
    <property type="component" value="Unassembled WGS sequence"/>
</dbReference>
<evidence type="ECO:0008006" key="3">
    <source>
        <dbReference type="Google" id="ProtNLM"/>
    </source>
</evidence>
<keyword evidence="2" id="KW-1185">Reference proteome</keyword>
<name>A0ABU8FJU3_9BACI</name>
<reference evidence="1 2" key="1">
    <citation type="submission" date="2024-01" db="EMBL/GenBank/DDBJ databases">
        <title>Seven novel Bacillus-like species.</title>
        <authorList>
            <person name="Liu G."/>
        </authorList>
    </citation>
    <scope>NUCLEOTIDE SEQUENCE [LARGE SCALE GENOMIC DNA]</scope>
    <source>
        <strain evidence="1 2">FJAT-51639</strain>
    </source>
</reference>
<dbReference type="RefSeq" id="WP_336473396.1">
    <property type="nucleotide sequence ID" value="NZ_JBAWSX010000010.1"/>
</dbReference>